<proteinExistence type="predicted"/>
<sequence>MTLKQGLQHIKHNLQIRSHFIDGRDELIYFNVNLINVNQNNLPKSVPVQDTVISSNQKPNFNPLLYERDIHKLKIIQDTVEIKLTRDNSLQKLLHEVIENGYVRDLIDRQSISHKNIQQINYNEKDEDGTLILNDNILNILNELKILYHDDIHKQMGYPLQLYHICAILLYCGKSCNTQFKEKELYCGLKNIRLENIKEIKSGFFISHVSTSDDIQVAQMYRSDRGCILHFHPSMRRSLLISSCDVSWISPFKHEREILFARSEISHMHDEKVYKEQYAWNAKWNVDYLIDLNLIYSILLITQGDIDQTVELLSVFKTWSMQRNNKKKYEEKKNEFMERRCCNHHINLFFIFF</sequence>
<dbReference type="AlphaFoldDB" id="X6P063"/>
<feature type="non-terminal residue" evidence="1">
    <location>
        <position position="353"/>
    </location>
</feature>
<dbReference type="Proteomes" id="UP000023152">
    <property type="component" value="Unassembled WGS sequence"/>
</dbReference>
<organism evidence="1 2">
    <name type="scientific">Reticulomyxa filosa</name>
    <dbReference type="NCBI Taxonomy" id="46433"/>
    <lineage>
        <taxon>Eukaryota</taxon>
        <taxon>Sar</taxon>
        <taxon>Rhizaria</taxon>
        <taxon>Retaria</taxon>
        <taxon>Foraminifera</taxon>
        <taxon>Monothalamids</taxon>
        <taxon>Reticulomyxidae</taxon>
        <taxon>Reticulomyxa</taxon>
    </lineage>
</organism>
<evidence type="ECO:0000313" key="1">
    <source>
        <dbReference type="EMBL" id="ETO30907.1"/>
    </source>
</evidence>
<accession>X6P063</accession>
<protein>
    <submittedName>
        <fullName evidence="1">Uncharacterized protein</fullName>
    </submittedName>
</protein>
<dbReference type="EMBL" id="ASPP01005245">
    <property type="protein sequence ID" value="ETO30907.1"/>
    <property type="molecule type" value="Genomic_DNA"/>
</dbReference>
<evidence type="ECO:0000313" key="2">
    <source>
        <dbReference type="Proteomes" id="UP000023152"/>
    </source>
</evidence>
<comment type="caution">
    <text evidence="1">The sequence shown here is derived from an EMBL/GenBank/DDBJ whole genome shotgun (WGS) entry which is preliminary data.</text>
</comment>
<gene>
    <name evidence="1" type="ORF">RFI_06213</name>
</gene>
<reference evidence="1 2" key="1">
    <citation type="journal article" date="2013" name="Curr. Biol.">
        <title>The Genome of the Foraminiferan Reticulomyxa filosa.</title>
        <authorList>
            <person name="Glockner G."/>
            <person name="Hulsmann N."/>
            <person name="Schleicher M."/>
            <person name="Noegel A.A."/>
            <person name="Eichinger L."/>
            <person name="Gallinger C."/>
            <person name="Pawlowski J."/>
            <person name="Sierra R."/>
            <person name="Euteneuer U."/>
            <person name="Pillet L."/>
            <person name="Moustafa A."/>
            <person name="Platzer M."/>
            <person name="Groth M."/>
            <person name="Szafranski K."/>
            <person name="Schliwa M."/>
        </authorList>
    </citation>
    <scope>NUCLEOTIDE SEQUENCE [LARGE SCALE GENOMIC DNA]</scope>
</reference>
<name>X6P063_RETFI</name>
<keyword evidence="2" id="KW-1185">Reference proteome</keyword>
<dbReference type="OrthoDB" id="9990006at2759"/>